<feature type="active site" description="Nucleophile" evidence="4">
    <location>
        <position position="33"/>
    </location>
</feature>
<sequence>MPTEIKSYEQYQQVTNSGKVVIIDFTATWCPPCNAIAPYFEKFSKEYSEVEFYKVDIDVDQVQGVVQELGVRAMPTFKVFKDGVKIGELLGANEKGLENLVKAAAAQA</sequence>
<dbReference type="OrthoDB" id="2121326at2759"/>
<evidence type="ECO:0000256" key="1">
    <source>
        <dbReference type="ARBA" id="ARBA00020570"/>
    </source>
</evidence>
<dbReference type="InterPro" id="IPR013766">
    <property type="entry name" value="Thioredoxin_domain"/>
</dbReference>
<evidence type="ECO:0000256" key="2">
    <source>
        <dbReference type="ARBA" id="ARBA00023157"/>
    </source>
</evidence>
<keyword evidence="2 5" id="KW-1015">Disulfide bond</keyword>
<gene>
    <name evidence="7" type="ORF">BOTBODRAFT_181312</name>
</gene>
<dbReference type="GO" id="GO:0015035">
    <property type="term" value="F:protein-disulfide reductase activity"/>
    <property type="evidence" value="ECO:0007669"/>
    <property type="project" value="InterPro"/>
</dbReference>
<dbReference type="PANTHER" id="PTHR46115">
    <property type="entry name" value="THIOREDOXIN-LIKE PROTEIN 1"/>
    <property type="match status" value="1"/>
</dbReference>
<feature type="site" description="Contributes to redox potential value" evidence="4">
    <location>
        <position position="31"/>
    </location>
</feature>
<organism evidence="7 8">
    <name type="scientific">Botryobasidium botryosum (strain FD-172 SS1)</name>
    <dbReference type="NCBI Taxonomy" id="930990"/>
    <lineage>
        <taxon>Eukaryota</taxon>
        <taxon>Fungi</taxon>
        <taxon>Dikarya</taxon>
        <taxon>Basidiomycota</taxon>
        <taxon>Agaricomycotina</taxon>
        <taxon>Agaricomycetes</taxon>
        <taxon>Cantharellales</taxon>
        <taxon>Botryobasidiaceae</taxon>
        <taxon>Botryobasidium</taxon>
    </lineage>
</organism>
<dbReference type="STRING" id="930990.A0A067M4C7"/>
<dbReference type="PROSITE" id="PS51352">
    <property type="entry name" value="THIOREDOXIN_2"/>
    <property type="match status" value="1"/>
</dbReference>
<feature type="site" description="Deprotonates C-terminal active site Cys" evidence="4">
    <location>
        <position position="24"/>
    </location>
</feature>
<dbReference type="FunFam" id="3.40.30.10:FF:000245">
    <property type="entry name" value="Thioredoxin"/>
    <property type="match status" value="1"/>
</dbReference>
<keyword evidence="5" id="KW-0676">Redox-active center</keyword>
<feature type="site" description="Contributes to redox potential value" evidence="4">
    <location>
        <position position="32"/>
    </location>
</feature>
<feature type="disulfide bond" description="Redox-active" evidence="5">
    <location>
        <begin position="30"/>
        <end position="33"/>
    </location>
</feature>
<dbReference type="PIRSF" id="PIRSF000077">
    <property type="entry name" value="Thioredoxin"/>
    <property type="match status" value="1"/>
</dbReference>
<dbReference type="FunCoup" id="A0A067M4C7">
    <property type="interactions" value="249"/>
</dbReference>
<feature type="domain" description="Thioredoxin" evidence="6">
    <location>
        <begin position="1"/>
        <end position="106"/>
    </location>
</feature>
<dbReference type="InterPro" id="IPR005746">
    <property type="entry name" value="Thioredoxin"/>
</dbReference>
<dbReference type="AlphaFoldDB" id="A0A067M4C7"/>
<accession>A0A067M4C7</accession>
<dbReference type="Gene3D" id="3.40.30.10">
    <property type="entry name" value="Glutaredoxin"/>
    <property type="match status" value="1"/>
</dbReference>
<evidence type="ECO:0000259" key="6">
    <source>
        <dbReference type="PROSITE" id="PS51352"/>
    </source>
</evidence>
<evidence type="ECO:0000256" key="5">
    <source>
        <dbReference type="PIRSR" id="PIRSR000077-4"/>
    </source>
</evidence>
<dbReference type="InParanoid" id="A0A067M4C7"/>
<dbReference type="PRINTS" id="PR00421">
    <property type="entry name" value="THIOREDOXIN"/>
</dbReference>
<dbReference type="HOGENOM" id="CLU_090389_14_0_1"/>
<feature type="active site" description="Nucleophile" evidence="4">
    <location>
        <position position="30"/>
    </location>
</feature>
<dbReference type="PROSITE" id="PS00194">
    <property type="entry name" value="THIOREDOXIN_1"/>
    <property type="match status" value="1"/>
</dbReference>
<name>A0A067M4C7_BOTB1</name>
<keyword evidence="8" id="KW-1185">Reference proteome</keyword>
<dbReference type="CDD" id="cd02947">
    <property type="entry name" value="TRX_family"/>
    <property type="match status" value="1"/>
</dbReference>
<dbReference type="EMBL" id="KL198125">
    <property type="protein sequence ID" value="KDQ06722.1"/>
    <property type="molecule type" value="Genomic_DNA"/>
</dbReference>
<evidence type="ECO:0000256" key="3">
    <source>
        <dbReference type="PIRNR" id="PIRNR000077"/>
    </source>
</evidence>
<evidence type="ECO:0000256" key="4">
    <source>
        <dbReference type="PIRSR" id="PIRSR000077-1"/>
    </source>
</evidence>
<dbReference type="SUPFAM" id="SSF52833">
    <property type="entry name" value="Thioredoxin-like"/>
    <property type="match status" value="1"/>
</dbReference>
<evidence type="ECO:0000313" key="7">
    <source>
        <dbReference type="EMBL" id="KDQ06722.1"/>
    </source>
</evidence>
<proteinExistence type="inferred from homology"/>
<evidence type="ECO:0000313" key="8">
    <source>
        <dbReference type="Proteomes" id="UP000027195"/>
    </source>
</evidence>
<dbReference type="InterPro" id="IPR036249">
    <property type="entry name" value="Thioredoxin-like_sf"/>
</dbReference>
<comment type="similarity">
    <text evidence="3">Belongs to the thioredoxin family.</text>
</comment>
<dbReference type="Proteomes" id="UP000027195">
    <property type="component" value="Unassembled WGS sequence"/>
</dbReference>
<dbReference type="InterPro" id="IPR017937">
    <property type="entry name" value="Thioredoxin_CS"/>
</dbReference>
<protein>
    <recommendedName>
        <fullName evidence="1 3">Thioredoxin</fullName>
    </recommendedName>
</protein>
<reference evidence="8" key="1">
    <citation type="journal article" date="2014" name="Proc. Natl. Acad. Sci. U.S.A.">
        <title>Extensive sampling of basidiomycete genomes demonstrates inadequacy of the white-rot/brown-rot paradigm for wood decay fungi.</title>
        <authorList>
            <person name="Riley R."/>
            <person name="Salamov A.A."/>
            <person name="Brown D.W."/>
            <person name="Nagy L.G."/>
            <person name="Floudas D."/>
            <person name="Held B.W."/>
            <person name="Levasseur A."/>
            <person name="Lombard V."/>
            <person name="Morin E."/>
            <person name="Otillar R."/>
            <person name="Lindquist E.A."/>
            <person name="Sun H."/>
            <person name="LaButti K.M."/>
            <person name="Schmutz J."/>
            <person name="Jabbour D."/>
            <person name="Luo H."/>
            <person name="Baker S.E."/>
            <person name="Pisabarro A.G."/>
            <person name="Walton J.D."/>
            <person name="Blanchette R.A."/>
            <person name="Henrissat B."/>
            <person name="Martin F."/>
            <person name="Cullen D."/>
            <person name="Hibbett D.S."/>
            <person name="Grigoriev I.V."/>
        </authorList>
    </citation>
    <scope>NUCLEOTIDE SEQUENCE [LARGE SCALE GENOMIC DNA]</scope>
    <source>
        <strain evidence="8">FD-172 SS1</strain>
    </source>
</reference>
<dbReference type="Pfam" id="PF00085">
    <property type="entry name" value="Thioredoxin"/>
    <property type="match status" value="1"/>
</dbReference>